<proteinExistence type="predicted"/>
<dbReference type="InterPro" id="IPR052343">
    <property type="entry name" value="Retrotransposon-Effector_Assoc"/>
</dbReference>
<dbReference type="CDD" id="cd01650">
    <property type="entry name" value="RT_nLTR_like"/>
    <property type="match status" value="1"/>
</dbReference>
<sequence>MLTTVVSSITVTIHEDNGNVIPFADHVSRISGKSKGKVVVGSKRAAFTPQSIVIGDSLRSILKRARAGPTIAEVSSAGNYTLEQAGLLFFFMMESKLLVGRGDNLRLRSQVSNRDATHHILSAIDKTLSTEQISFLDAPYSEIEDLTLAILDILNGNADLSPINNTLIALILKKSHASSLKDFRPISLCSTLYKIVAKIIANRLKVVLGSIISPNQGAFLSERIIFDNIFIAQEIVHVINHQKQGKLGWVGLKRDMEKAFDRVEWDFLIALLHHFHFLSKGISIARTVPSISHLLFAEETLLFTTASISSCNALKEALTLYNLASGQTVNYGKSSILFSPNTHPFISTYFFETLGMDSKSFISKYLRVPQSKLGFRAVIKDWKGHIVAGLSILVAGSVTSLMAEDLALRSSLIWCCNIKMPLAVIESDSKLLVERVCGPKHDLSALSDVVDDIRSSLSHFPEVCFRHVARSCNQNAHCLARKALGLDKELSWNAPDQKPIVMGIICDMMLA</sequence>
<reference evidence="3" key="2">
    <citation type="submission" date="2021-03" db="UniProtKB">
        <authorList>
            <consortium name="EnsemblPlants"/>
        </authorList>
    </citation>
    <scope>IDENTIFICATION</scope>
</reference>
<evidence type="ECO:0008006" key="5">
    <source>
        <dbReference type="Google" id="ProtNLM"/>
    </source>
</evidence>
<dbReference type="InterPro" id="IPR012337">
    <property type="entry name" value="RNaseH-like_sf"/>
</dbReference>
<accession>A0A803PDE7</accession>
<feature type="domain" description="RNase H type-1" evidence="2">
    <location>
        <begin position="374"/>
        <end position="483"/>
    </location>
</feature>
<dbReference type="CDD" id="cd06222">
    <property type="entry name" value="RNase_H_like"/>
    <property type="match status" value="1"/>
</dbReference>
<dbReference type="Gene3D" id="3.30.420.10">
    <property type="entry name" value="Ribonuclease H-like superfamily/Ribonuclease H"/>
    <property type="match status" value="1"/>
</dbReference>
<evidence type="ECO:0000313" key="3">
    <source>
        <dbReference type="EnsemblPlants" id="cds.evm.model.04.1514"/>
    </source>
</evidence>
<evidence type="ECO:0000259" key="1">
    <source>
        <dbReference type="Pfam" id="PF00078"/>
    </source>
</evidence>
<dbReference type="Pfam" id="PF00078">
    <property type="entry name" value="RVT_1"/>
    <property type="match status" value="1"/>
</dbReference>
<dbReference type="Gramene" id="evm.model.04.1514">
    <property type="protein sequence ID" value="cds.evm.model.04.1514"/>
    <property type="gene ID" value="evm.TU.04.1514"/>
</dbReference>
<feature type="domain" description="Reverse transcriptase" evidence="1">
    <location>
        <begin position="172"/>
        <end position="280"/>
    </location>
</feature>
<dbReference type="GO" id="GO:0004523">
    <property type="term" value="F:RNA-DNA hybrid ribonuclease activity"/>
    <property type="evidence" value="ECO:0007669"/>
    <property type="project" value="InterPro"/>
</dbReference>
<dbReference type="PANTHER" id="PTHR46890:SF48">
    <property type="entry name" value="RNA-DIRECTED DNA POLYMERASE"/>
    <property type="match status" value="1"/>
</dbReference>
<dbReference type="Pfam" id="PF13456">
    <property type="entry name" value="RVT_3"/>
    <property type="match status" value="1"/>
</dbReference>
<dbReference type="EMBL" id="UZAU01000391">
    <property type="status" value="NOT_ANNOTATED_CDS"/>
    <property type="molecule type" value="Genomic_DNA"/>
</dbReference>
<evidence type="ECO:0000313" key="4">
    <source>
        <dbReference type="Proteomes" id="UP000596661"/>
    </source>
</evidence>
<evidence type="ECO:0000259" key="2">
    <source>
        <dbReference type="Pfam" id="PF13456"/>
    </source>
</evidence>
<dbReference type="Proteomes" id="UP000596661">
    <property type="component" value="Chromosome 4"/>
</dbReference>
<dbReference type="InterPro" id="IPR002156">
    <property type="entry name" value="RNaseH_domain"/>
</dbReference>
<dbReference type="EnsemblPlants" id="evm.model.04.1514">
    <property type="protein sequence ID" value="cds.evm.model.04.1514"/>
    <property type="gene ID" value="evm.TU.04.1514"/>
</dbReference>
<dbReference type="InterPro" id="IPR044730">
    <property type="entry name" value="RNase_H-like_dom_plant"/>
</dbReference>
<reference evidence="3" key="1">
    <citation type="submission" date="2018-11" db="EMBL/GenBank/DDBJ databases">
        <authorList>
            <person name="Grassa J C."/>
        </authorList>
    </citation>
    <scope>NUCLEOTIDE SEQUENCE [LARGE SCALE GENOMIC DNA]</scope>
</reference>
<dbReference type="SUPFAM" id="SSF53098">
    <property type="entry name" value="Ribonuclease H-like"/>
    <property type="match status" value="1"/>
</dbReference>
<organism evidence="3 4">
    <name type="scientific">Cannabis sativa</name>
    <name type="common">Hemp</name>
    <name type="synonym">Marijuana</name>
    <dbReference type="NCBI Taxonomy" id="3483"/>
    <lineage>
        <taxon>Eukaryota</taxon>
        <taxon>Viridiplantae</taxon>
        <taxon>Streptophyta</taxon>
        <taxon>Embryophyta</taxon>
        <taxon>Tracheophyta</taxon>
        <taxon>Spermatophyta</taxon>
        <taxon>Magnoliopsida</taxon>
        <taxon>eudicotyledons</taxon>
        <taxon>Gunneridae</taxon>
        <taxon>Pentapetalae</taxon>
        <taxon>rosids</taxon>
        <taxon>fabids</taxon>
        <taxon>Rosales</taxon>
        <taxon>Cannabaceae</taxon>
        <taxon>Cannabis</taxon>
    </lineage>
</organism>
<name>A0A803PDE7_CANSA</name>
<dbReference type="GO" id="GO:0003676">
    <property type="term" value="F:nucleic acid binding"/>
    <property type="evidence" value="ECO:0007669"/>
    <property type="project" value="InterPro"/>
</dbReference>
<dbReference type="InterPro" id="IPR000477">
    <property type="entry name" value="RT_dom"/>
</dbReference>
<keyword evidence="4" id="KW-1185">Reference proteome</keyword>
<dbReference type="AlphaFoldDB" id="A0A803PDE7"/>
<protein>
    <recommendedName>
        <fullName evidence="5">Reverse transcriptase domain-containing protein</fullName>
    </recommendedName>
</protein>
<dbReference type="PANTHER" id="PTHR46890">
    <property type="entry name" value="NON-LTR RETROLELEMENT REVERSE TRANSCRIPTASE-LIKE PROTEIN-RELATED"/>
    <property type="match status" value="1"/>
</dbReference>
<dbReference type="InterPro" id="IPR036397">
    <property type="entry name" value="RNaseH_sf"/>
</dbReference>